<name>A0ABX5PTQ5_9FLAO</name>
<protein>
    <submittedName>
        <fullName evidence="1">Uncharacterized protein</fullName>
    </submittedName>
</protein>
<gene>
    <name evidence="1" type="ORF">LX97_03492</name>
</gene>
<dbReference type="RefSeq" id="WP_015364042.1">
    <property type="nucleotide sequence ID" value="NZ_QKZR01000023.1"/>
</dbReference>
<accession>A0ABX5PTQ5</accession>
<dbReference type="EMBL" id="QKZR01000023">
    <property type="protein sequence ID" value="PZX36177.1"/>
    <property type="molecule type" value="Genomic_DNA"/>
</dbReference>
<sequence length="70" mass="7941">MGLYKVSIKRSGTFGGQKIEKGMSVEVVFTHKPMGYTKGKAEIKSAYQRKYNVDVSKLTNSTYMEEEKIN</sequence>
<proteinExistence type="predicted"/>
<evidence type="ECO:0000313" key="2">
    <source>
        <dbReference type="Proteomes" id="UP000248584"/>
    </source>
</evidence>
<evidence type="ECO:0000313" key="1">
    <source>
        <dbReference type="EMBL" id="PZX36177.1"/>
    </source>
</evidence>
<dbReference type="Pfam" id="PF19637">
    <property type="entry name" value="DUF6140"/>
    <property type="match status" value="1"/>
</dbReference>
<reference evidence="1 2" key="1">
    <citation type="submission" date="2018-06" db="EMBL/GenBank/DDBJ databases">
        <title>Genomic Encyclopedia of Archaeal and Bacterial Type Strains, Phase II (KMG-II): from individual species to whole genera.</title>
        <authorList>
            <person name="Goeker M."/>
        </authorList>
    </citation>
    <scope>NUCLEOTIDE SEQUENCE [LARGE SCALE GENOMIC DNA]</scope>
    <source>
        <strain evidence="1 2">DSM 17205</strain>
    </source>
</reference>
<dbReference type="InterPro" id="IPR046138">
    <property type="entry name" value="DUF6140"/>
</dbReference>
<keyword evidence="2" id="KW-1185">Reference proteome</keyword>
<comment type="caution">
    <text evidence="1">The sequence shown here is derived from an EMBL/GenBank/DDBJ whole genome shotgun (WGS) entry which is preliminary data.</text>
</comment>
<organism evidence="1 2">
    <name type="scientific">Nonlabens dokdonensis</name>
    <dbReference type="NCBI Taxonomy" id="328515"/>
    <lineage>
        <taxon>Bacteria</taxon>
        <taxon>Pseudomonadati</taxon>
        <taxon>Bacteroidota</taxon>
        <taxon>Flavobacteriia</taxon>
        <taxon>Flavobacteriales</taxon>
        <taxon>Flavobacteriaceae</taxon>
        <taxon>Nonlabens</taxon>
    </lineage>
</organism>
<dbReference type="Proteomes" id="UP000248584">
    <property type="component" value="Unassembled WGS sequence"/>
</dbReference>